<dbReference type="PATRIC" id="fig|316.101.peg.4490"/>
<dbReference type="Proteomes" id="UP000032487">
    <property type="component" value="Unassembled WGS sequence"/>
</dbReference>
<dbReference type="Pfam" id="PF18657">
    <property type="entry name" value="YDG"/>
    <property type="match status" value="2"/>
</dbReference>
<feature type="domain" description="YDG" evidence="1">
    <location>
        <begin position="62"/>
        <end position="135"/>
    </location>
</feature>
<proteinExistence type="predicted"/>
<evidence type="ECO:0000259" key="1">
    <source>
        <dbReference type="Pfam" id="PF18657"/>
    </source>
</evidence>
<dbReference type="AlphaFoldDB" id="A0A0D9AMQ2"/>
<protein>
    <recommendedName>
        <fullName evidence="1">YDG domain-containing protein</fullName>
    </recommendedName>
</protein>
<name>A0A0D9AMQ2_STUST</name>
<reference evidence="2 3" key="1">
    <citation type="submission" date="2015-02" db="EMBL/GenBank/DDBJ databases">
        <title>Draft genome sequence of Pseudomonas stutzeri NT0128 isolated from wheat (Triticum turgidum) rhizosphere.</title>
        <authorList>
            <person name="Tovi N."/>
            <person name="Frenk S."/>
            <person name="Hadar Y."/>
            <person name="Minz D."/>
        </authorList>
    </citation>
    <scope>NUCLEOTIDE SEQUENCE [LARGE SCALE GENOMIC DNA]</scope>
    <source>
        <strain evidence="2 3">NT0128</strain>
    </source>
</reference>
<comment type="caution">
    <text evidence="2">The sequence shown here is derived from an EMBL/GenBank/DDBJ whole genome shotgun (WGS) entry which is preliminary data.</text>
</comment>
<evidence type="ECO:0000313" key="3">
    <source>
        <dbReference type="Proteomes" id="UP000032487"/>
    </source>
</evidence>
<sequence>IGVVAGDAGKVNTSGSTGSFVDKNAGLDKSVSGSGIALTGDEANNYAFDTGAQIGKADIDRKTITAVVNIADKVYDGNGTAVIRDTKLNGVITGDDISASGTAAFSDPAAGQNKTVAVELQLAGGDADNYTLADSPVFGEATIQAPYYVPAGLIAEPSGANGTELSRDRSTNRPVLETSIGPWPVLADTLYNIVPERSEPPQGSGEAATVVRGSALSMGTILSLTLEDTRLEPASTNTLALYDRDPGQPLRGQGLYSATDLGSSITLEREASLVGQSPLLERSSIVSSHGVVPLAGGTWLNLQVALLKGGALLIEVGQTGAGLTSEEIAAYGLAVSKKRLGVNVQALRTVVIERARNLASSEEVSQIGM</sequence>
<feature type="domain" description="YDG" evidence="1">
    <location>
        <begin position="3"/>
        <end position="50"/>
    </location>
</feature>
<accession>A0A0D9AMQ2</accession>
<dbReference type="EMBL" id="JYHV01000018">
    <property type="protein sequence ID" value="KJH81964.1"/>
    <property type="molecule type" value="Genomic_DNA"/>
</dbReference>
<organism evidence="2 3">
    <name type="scientific">Stutzerimonas stutzeri</name>
    <name type="common">Pseudomonas stutzeri</name>
    <dbReference type="NCBI Taxonomy" id="316"/>
    <lineage>
        <taxon>Bacteria</taxon>
        <taxon>Pseudomonadati</taxon>
        <taxon>Pseudomonadota</taxon>
        <taxon>Gammaproteobacteria</taxon>
        <taxon>Pseudomonadales</taxon>
        <taxon>Pseudomonadaceae</taxon>
        <taxon>Stutzerimonas</taxon>
    </lineage>
</organism>
<evidence type="ECO:0000313" key="2">
    <source>
        <dbReference type="EMBL" id="KJH81964.1"/>
    </source>
</evidence>
<dbReference type="RefSeq" id="WP_045162326.1">
    <property type="nucleotide sequence ID" value="NZ_JYHV01000018.1"/>
</dbReference>
<dbReference type="InterPro" id="IPR041248">
    <property type="entry name" value="YDG"/>
</dbReference>
<gene>
    <name evidence="2" type="ORF">UF78_11350</name>
</gene>
<feature type="non-terminal residue" evidence="2">
    <location>
        <position position="1"/>
    </location>
</feature>